<feature type="domain" description="DUF3298" evidence="1">
    <location>
        <begin position="177"/>
        <end position="234"/>
    </location>
</feature>
<evidence type="ECO:0000259" key="1">
    <source>
        <dbReference type="Pfam" id="PF11738"/>
    </source>
</evidence>
<feature type="domain" description="Deacetylase PdaC" evidence="2">
    <location>
        <begin position="37"/>
        <end position="138"/>
    </location>
</feature>
<dbReference type="Pfam" id="PF11738">
    <property type="entry name" value="DUF3298"/>
    <property type="match status" value="1"/>
</dbReference>
<dbReference type="PROSITE" id="PS51257">
    <property type="entry name" value="PROKAR_LIPOPROTEIN"/>
    <property type="match status" value="1"/>
</dbReference>
<name>A0ABT0PRV9_9FLAO</name>
<reference evidence="3 4" key="1">
    <citation type="submission" date="2022-05" db="EMBL/GenBank/DDBJ databases">
        <authorList>
            <person name="Park J.-S."/>
        </authorList>
    </citation>
    <scope>NUCLEOTIDE SEQUENCE [LARGE SCALE GENOMIC DNA]</scope>
    <source>
        <strain evidence="3 4">2012CJ35-5</strain>
    </source>
</reference>
<dbReference type="Proteomes" id="UP001203607">
    <property type="component" value="Unassembled WGS sequence"/>
</dbReference>
<dbReference type="InterPro" id="IPR037126">
    <property type="entry name" value="PdaC/RsiV-like_sf"/>
</dbReference>
<sequence length="250" mass="28391">MNKYICLLFLLMLSLGCEDDHKLTLEPYKFQGESCTDCPNVELNLLKALDDTKLSGAVNNAMREEVIVLLSFDEESEVDNVKKAIASFSKSYMDLKERFPDESIGWEAKLDCEVAYEDKNILSLILSSYTFTGGAHGYSATTFLNFDKITGEELENWELFEDVQGFTDYTETKFRIQEDVPQDSNINGTGFMFNGDHFHLAENLGYTQHGVQLVYNQYEIASYADGPKIIIIPFAEANKYLKRPTNKKGL</sequence>
<dbReference type="InterPro" id="IPR025303">
    <property type="entry name" value="PdaC"/>
</dbReference>
<organism evidence="3 4">
    <name type="scientific">Flagellimonas spongiicola</name>
    <dbReference type="NCBI Taxonomy" id="2942208"/>
    <lineage>
        <taxon>Bacteria</taxon>
        <taxon>Pseudomonadati</taxon>
        <taxon>Bacteroidota</taxon>
        <taxon>Flavobacteriia</taxon>
        <taxon>Flavobacteriales</taxon>
        <taxon>Flavobacteriaceae</taxon>
        <taxon>Flagellimonas</taxon>
    </lineage>
</organism>
<keyword evidence="4" id="KW-1185">Reference proteome</keyword>
<evidence type="ECO:0000313" key="3">
    <source>
        <dbReference type="EMBL" id="MCL6274069.1"/>
    </source>
</evidence>
<evidence type="ECO:0000313" key="4">
    <source>
        <dbReference type="Proteomes" id="UP001203607"/>
    </source>
</evidence>
<dbReference type="Pfam" id="PF13739">
    <property type="entry name" value="PdaC"/>
    <property type="match status" value="1"/>
</dbReference>
<proteinExistence type="predicted"/>
<dbReference type="Gene3D" id="3.90.640.20">
    <property type="entry name" value="Heat-shock cognate protein, ATPase"/>
    <property type="match status" value="1"/>
</dbReference>
<dbReference type="Gene3D" id="3.30.565.40">
    <property type="entry name" value="Fervidobacterium nodosum Rt17-B1 like"/>
    <property type="match status" value="1"/>
</dbReference>
<dbReference type="InterPro" id="IPR021729">
    <property type="entry name" value="DUF3298"/>
</dbReference>
<gene>
    <name evidence="3" type="ORF">M3P19_08610</name>
</gene>
<protein>
    <submittedName>
        <fullName evidence="3">DUF3298 and DUF4163 domain-containing protein</fullName>
    </submittedName>
</protein>
<accession>A0ABT0PRV9</accession>
<comment type="caution">
    <text evidence="3">The sequence shown here is derived from an EMBL/GenBank/DDBJ whole genome shotgun (WGS) entry which is preliminary data.</text>
</comment>
<evidence type="ECO:0000259" key="2">
    <source>
        <dbReference type="Pfam" id="PF13739"/>
    </source>
</evidence>
<dbReference type="EMBL" id="JAMFMA010000002">
    <property type="protein sequence ID" value="MCL6274069.1"/>
    <property type="molecule type" value="Genomic_DNA"/>
</dbReference>
<dbReference type="RefSeq" id="WP_249657258.1">
    <property type="nucleotide sequence ID" value="NZ_JAMFMA010000002.1"/>
</dbReference>